<name>A0A1B2I9X5_9CAUD</name>
<dbReference type="Proteomes" id="UP000202181">
    <property type="component" value="Segment"/>
</dbReference>
<organism evidence="2 3">
    <name type="scientific">Erwinia phage vB_EamM_Asesino</name>
    <dbReference type="NCBI Taxonomy" id="1883370"/>
    <lineage>
        <taxon>Viruses</taxon>
        <taxon>Duplodnaviria</taxon>
        <taxon>Heunggongvirae</taxon>
        <taxon>Uroviricota</taxon>
        <taxon>Caudoviricetes</taxon>
        <taxon>Chimalliviridae</taxon>
        <taxon>Erskinevirus</taxon>
        <taxon>Erskinevirus asesino</taxon>
    </lineage>
</organism>
<evidence type="ECO:0000313" key="3">
    <source>
        <dbReference type="Proteomes" id="UP000202181"/>
    </source>
</evidence>
<keyword evidence="3" id="KW-1185">Reference proteome</keyword>
<evidence type="ECO:0000313" key="2">
    <source>
        <dbReference type="EMBL" id="ANZ48052.1"/>
    </source>
</evidence>
<accession>A0A1B2I9X5</accession>
<proteinExistence type="predicted"/>
<sequence length="618" mass="66883">MVKVVDNNQNASQNNTASQETVNTAPLGGSQQTSSAATAVSSLGNVGTFDRAFGWQSTNSYASAYIAQLEELAKENPYLRGFKWGIVEGVGAEMGSAAYIAGDYNGHWLYGILFFERGQSLRLKESVNGAESYYTITELLDTEFLKTVSKTIQGTHQLPNAHFMSVNSVPDLGKQLTKEWAQQLTGQLALGIFGRIQGFLGQMQLSKSDRFTAQVFQLDDGSVLDGNGHAQRADFGVTLEHVPATSDNATPTLMDNSQAQVYPRVHGVGYVNMRFTGQKPAVNGVVDLKQLQAEIVVSLMDSQAEGSRVPMERQVLELAAFAEIASIGGWRELFMKGLNKSDRKWSRVVEYLNWGTDARPDISKIDNSREAIEGCLDMFAPREAALVVSHRAGNGIGGLSTILSEIANGSDIALKQLLTILNGMTPKAKKNNDELVGNTGVKNFTQRFATALGKDTITCSDIVKAAVPNVSGVYTGNAQKRSFQDMDLVSVLTKFGDNQTDVYTYLHAQSYSHRELNARAQRIYMLKLAAVLFGAKDARTTGESLDMALNPIFGKCVLDFVRENCNWQLTGVSAHNSIANSLFFNNGGENFTLSGTGSSAQGSDYSLGVSIGSLDLGL</sequence>
<gene>
    <name evidence="2" type="ORF">ASESINO_39</name>
</gene>
<dbReference type="GeneID" id="29056989"/>
<dbReference type="RefSeq" id="YP_009290657.1">
    <property type="nucleotide sequence ID" value="NC_031107.2"/>
</dbReference>
<feature type="region of interest" description="Disordered" evidence="1">
    <location>
        <begin position="1"/>
        <end position="31"/>
    </location>
</feature>
<dbReference type="EMBL" id="KX397364">
    <property type="protein sequence ID" value="ANZ48052.1"/>
    <property type="molecule type" value="Genomic_DNA"/>
</dbReference>
<evidence type="ECO:0000256" key="1">
    <source>
        <dbReference type="SAM" id="MobiDB-lite"/>
    </source>
</evidence>
<dbReference type="KEGG" id="vg:29056989"/>
<dbReference type="OrthoDB" id="4113at10239"/>
<protein>
    <submittedName>
        <fullName evidence="2">Uncharacterized protein</fullName>
    </submittedName>
</protein>
<reference evidence="2" key="1">
    <citation type="submission" date="2016-06" db="EMBL/GenBank/DDBJ databases">
        <authorList>
            <person name="Berg J.A."/>
            <person name="Hyde J.R."/>
            <person name="Breakwell D.P."/>
            <person name="Hope S."/>
            <person name="Grose J.H."/>
        </authorList>
    </citation>
    <scope>NUCLEOTIDE SEQUENCE [LARGE SCALE GENOMIC DNA]</scope>
</reference>
<feature type="compositionally biased region" description="Low complexity" evidence="1">
    <location>
        <begin position="7"/>
        <end position="19"/>
    </location>
</feature>